<evidence type="ECO:0000313" key="14">
    <source>
        <dbReference type="EMBL" id="MBW8189768.1"/>
    </source>
</evidence>
<sequence length="841" mass="92266">MTNYPKKKLANAIKAALVGLAFLPMASTLAQEQGDVAELDDYVVEDVTDDFSVLPTEPSEGAFGFSKPLLETPRSVSEVTAELAKNYGLRSVDDLVRMTPGAFTSSFFGIQGAMDLRGEPADNFFRGFRRIENPGAFKTNIRGASKLEILRGPVSPLYGTGSVGGQLNYIPKSARSDTAKYIESPTGRVDVTVGSYDQKIISAEGGMPFTLAGRQGGVYAFAEYEKSDSFYDVYSPTSKMVQVAVDYDLADSTTMEFGFQWQSSDHIQVPGWNRVTQDLIDHGIYITGAPPVRNSDNPIGADRLLPQESGFIQDGITNGAPNASFSNVNTWCIPGDGASFSYNGSPLTCFGPAYGLQEETVGTAKIGHETIFIDSIDYADSDVLTLYLDFITEFDNGMTWKNQFFMDYMDHEKFQSWGFTAAYPDAKVYELRSSLTFEYEFNGITTENIVGVSVRKDDLDLNHAWYDETFDLRDLTVGPTPDDRFDWAVSDPYLDDGTLRRNFNEEQVSENINSGLFMLSDITIGQFSLLLGARYDYYDIEAYEEARDLVGALIVDADGDNKPDVKSDTDSAISYNVSLSYNSDIGLVPYITYAESNSLSTNQLGGVISATVDSGEWLQESELFEAGIKYSGFDGRLFTALAYFDQEKTYRDGQTAALVAVYSDGVEFEARAVVTDNWSVTATATHIETTEVSDGALAVLNGADFAEQNGLEAWEVYGGRFAGSRSTFLGAGAEVDRGGLPDNTASLYANYVQELGDGRVTGSLGFSWVDSTYTDIFKTVELPSYSVWTSSAGYITDRYELLLSVNNLLDEDYYTSADLFDSVVVKPSEGRTFSATFGYKF</sequence>
<evidence type="ECO:0000256" key="7">
    <source>
        <dbReference type="ARBA" id="ARBA00023004"/>
    </source>
</evidence>
<evidence type="ECO:0000256" key="1">
    <source>
        <dbReference type="ARBA" id="ARBA00004571"/>
    </source>
</evidence>
<evidence type="ECO:0000256" key="11">
    <source>
        <dbReference type="PROSITE-ProRule" id="PRU01360"/>
    </source>
</evidence>
<dbReference type="Gene3D" id="2.40.170.20">
    <property type="entry name" value="TonB-dependent receptor, beta-barrel domain"/>
    <property type="match status" value="1"/>
</dbReference>
<dbReference type="InterPro" id="IPR037066">
    <property type="entry name" value="Plug_dom_sf"/>
</dbReference>
<dbReference type="RefSeq" id="WP_220102461.1">
    <property type="nucleotide sequence ID" value="NZ_JAHZSS010000002.1"/>
</dbReference>
<dbReference type="InterPro" id="IPR036942">
    <property type="entry name" value="Beta-barrel_TonB_sf"/>
</dbReference>
<evidence type="ECO:0000256" key="6">
    <source>
        <dbReference type="ARBA" id="ARBA00022729"/>
    </source>
</evidence>
<evidence type="ECO:0000256" key="8">
    <source>
        <dbReference type="ARBA" id="ARBA00023065"/>
    </source>
</evidence>
<dbReference type="PANTHER" id="PTHR32552">
    <property type="entry name" value="FERRICHROME IRON RECEPTOR-RELATED"/>
    <property type="match status" value="1"/>
</dbReference>
<comment type="subcellular location">
    <subcellularLocation>
        <location evidence="1 11">Cell outer membrane</location>
        <topology evidence="1 11">Multi-pass membrane protein</topology>
    </subcellularLocation>
</comment>
<accession>A0ABS7EBR5</accession>
<evidence type="ECO:0000259" key="13">
    <source>
        <dbReference type="Pfam" id="PF07715"/>
    </source>
</evidence>
<dbReference type="Pfam" id="PF07715">
    <property type="entry name" value="Plug"/>
    <property type="match status" value="1"/>
</dbReference>
<keyword evidence="4" id="KW-0410">Iron transport</keyword>
<evidence type="ECO:0000256" key="5">
    <source>
        <dbReference type="ARBA" id="ARBA00022692"/>
    </source>
</evidence>
<protein>
    <submittedName>
        <fullName evidence="14">TonB-dependent receptor plug domain-containing protein</fullName>
    </submittedName>
</protein>
<evidence type="ECO:0000256" key="12">
    <source>
        <dbReference type="SAM" id="SignalP"/>
    </source>
</evidence>
<keyword evidence="8" id="KW-0406">Ion transport</keyword>
<keyword evidence="9 11" id="KW-0472">Membrane</keyword>
<feature type="chain" id="PRO_5047448881" evidence="12">
    <location>
        <begin position="31"/>
        <end position="841"/>
    </location>
</feature>
<dbReference type="EMBL" id="JAHZSS010000002">
    <property type="protein sequence ID" value="MBW8189768.1"/>
    <property type="molecule type" value="Genomic_DNA"/>
</dbReference>
<proteinExistence type="inferred from homology"/>
<evidence type="ECO:0000256" key="2">
    <source>
        <dbReference type="ARBA" id="ARBA00022448"/>
    </source>
</evidence>
<dbReference type="PANTHER" id="PTHR32552:SF68">
    <property type="entry name" value="FERRICHROME OUTER MEMBRANE TRANSPORTER_PHAGE RECEPTOR"/>
    <property type="match status" value="1"/>
</dbReference>
<evidence type="ECO:0000256" key="3">
    <source>
        <dbReference type="ARBA" id="ARBA00022452"/>
    </source>
</evidence>
<name>A0ABS7EBR5_9GAMM</name>
<comment type="caution">
    <text evidence="14">The sequence shown here is derived from an EMBL/GenBank/DDBJ whole genome shotgun (WGS) entry which is preliminary data.</text>
</comment>
<keyword evidence="6 12" id="KW-0732">Signal</keyword>
<dbReference type="InterPro" id="IPR039426">
    <property type="entry name" value="TonB-dep_rcpt-like"/>
</dbReference>
<keyword evidence="7" id="KW-0408">Iron</keyword>
<gene>
    <name evidence="14" type="ORF">K0504_01875</name>
</gene>
<feature type="signal peptide" evidence="12">
    <location>
        <begin position="1"/>
        <end position="30"/>
    </location>
</feature>
<evidence type="ECO:0000313" key="15">
    <source>
        <dbReference type="Proteomes" id="UP001166251"/>
    </source>
</evidence>
<keyword evidence="10 11" id="KW-0998">Cell outer membrane</keyword>
<evidence type="ECO:0000256" key="9">
    <source>
        <dbReference type="ARBA" id="ARBA00023136"/>
    </source>
</evidence>
<keyword evidence="2 11" id="KW-0813">Transport</keyword>
<evidence type="ECO:0000256" key="4">
    <source>
        <dbReference type="ARBA" id="ARBA00022496"/>
    </source>
</evidence>
<keyword evidence="14" id="KW-0675">Receptor</keyword>
<dbReference type="SUPFAM" id="SSF56935">
    <property type="entry name" value="Porins"/>
    <property type="match status" value="1"/>
</dbReference>
<organism evidence="14 15">
    <name type="scientific">Neiella holothuriorum</name>
    <dbReference type="NCBI Taxonomy" id="2870530"/>
    <lineage>
        <taxon>Bacteria</taxon>
        <taxon>Pseudomonadati</taxon>
        <taxon>Pseudomonadota</taxon>
        <taxon>Gammaproteobacteria</taxon>
        <taxon>Alteromonadales</taxon>
        <taxon>Echinimonadaceae</taxon>
        <taxon>Neiella</taxon>
    </lineage>
</organism>
<dbReference type="Proteomes" id="UP001166251">
    <property type="component" value="Unassembled WGS sequence"/>
</dbReference>
<feature type="domain" description="TonB-dependent receptor plug" evidence="13">
    <location>
        <begin position="69"/>
        <end position="165"/>
    </location>
</feature>
<comment type="similarity">
    <text evidence="11">Belongs to the TonB-dependent receptor family.</text>
</comment>
<keyword evidence="3 11" id="KW-1134">Transmembrane beta strand</keyword>
<dbReference type="PROSITE" id="PS52016">
    <property type="entry name" value="TONB_DEPENDENT_REC_3"/>
    <property type="match status" value="1"/>
</dbReference>
<keyword evidence="15" id="KW-1185">Reference proteome</keyword>
<evidence type="ECO:0000256" key="10">
    <source>
        <dbReference type="ARBA" id="ARBA00023237"/>
    </source>
</evidence>
<dbReference type="Gene3D" id="2.170.130.10">
    <property type="entry name" value="TonB-dependent receptor, plug domain"/>
    <property type="match status" value="1"/>
</dbReference>
<keyword evidence="5 11" id="KW-0812">Transmembrane</keyword>
<reference evidence="14" key="1">
    <citation type="submission" date="2021-07" db="EMBL/GenBank/DDBJ databases">
        <title>Neiella marina sp. nov., isolated from the intestinal content of sea cucumber Apostichopus japonicus.</title>
        <authorList>
            <person name="Bai X."/>
        </authorList>
    </citation>
    <scope>NUCLEOTIDE SEQUENCE</scope>
    <source>
        <strain evidence="14">126</strain>
    </source>
</reference>
<dbReference type="InterPro" id="IPR012910">
    <property type="entry name" value="Plug_dom"/>
</dbReference>